<comment type="caution">
    <text evidence="4">The sequence shown here is derived from an EMBL/GenBank/DDBJ whole genome shotgun (WGS) entry which is preliminary data.</text>
</comment>
<proteinExistence type="inferred from homology"/>
<name>A0A6B1FUP4_9CHLR</name>
<dbReference type="InterPro" id="IPR034660">
    <property type="entry name" value="DinB/YfiT-like"/>
</dbReference>
<dbReference type="SUPFAM" id="SSF109854">
    <property type="entry name" value="DinB/YfiT-like putative metalloenzymes"/>
    <property type="match status" value="1"/>
</dbReference>
<organism evidence="4">
    <name type="scientific">Caldilineaceae bacterium SB0675_bin_29</name>
    <dbReference type="NCBI Taxonomy" id="2605266"/>
    <lineage>
        <taxon>Bacteria</taxon>
        <taxon>Bacillati</taxon>
        <taxon>Chloroflexota</taxon>
        <taxon>Caldilineae</taxon>
        <taxon>Caldilineales</taxon>
        <taxon>Caldilineaceae</taxon>
    </lineage>
</organism>
<dbReference type="PANTHER" id="PTHR37302">
    <property type="entry name" value="SLR1116 PROTEIN"/>
    <property type="match status" value="1"/>
</dbReference>
<evidence type="ECO:0000256" key="3">
    <source>
        <dbReference type="PIRSR" id="PIRSR607837-1"/>
    </source>
</evidence>
<evidence type="ECO:0000313" key="4">
    <source>
        <dbReference type="EMBL" id="MYH61362.1"/>
    </source>
</evidence>
<dbReference type="EMBL" id="VYDA01000233">
    <property type="protein sequence ID" value="MYH61362.1"/>
    <property type="molecule type" value="Genomic_DNA"/>
</dbReference>
<dbReference type="PANTHER" id="PTHR37302:SF3">
    <property type="entry name" value="DAMAGE-INDUCIBLE PROTEIN DINB"/>
    <property type="match status" value="1"/>
</dbReference>
<reference evidence="4" key="1">
    <citation type="submission" date="2019-09" db="EMBL/GenBank/DDBJ databases">
        <title>Characterisation of the sponge microbiome using genome-centric metagenomics.</title>
        <authorList>
            <person name="Engelberts J.P."/>
            <person name="Robbins S.J."/>
            <person name="De Goeij J.M."/>
            <person name="Aranda M."/>
            <person name="Bell S.C."/>
            <person name="Webster N.S."/>
        </authorList>
    </citation>
    <scope>NUCLEOTIDE SEQUENCE</scope>
    <source>
        <strain evidence="4">SB0675_bin_29</strain>
    </source>
</reference>
<keyword evidence="2 3" id="KW-0479">Metal-binding</keyword>
<dbReference type="Pfam" id="PF05163">
    <property type="entry name" value="DinB"/>
    <property type="match status" value="1"/>
</dbReference>
<feature type="binding site" evidence="3">
    <location>
        <position position="132"/>
    </location>
    <ligand>
        <name>a divalent metal cation</name>
        <dbReference type="ChEBI" id="CHEBI:60240"/>
    </ligand>
</feature>
<accession>A0A6B1FUP4</accession>
<dbReference type="InterPro" id="IPR007837">
    <property type="entry name" value="DinB"/>
</dbReference>
<sequence>MSVHSVERLFAYNKWAWNRVFPSLEAIPEEEYFAERPFFWESLHGLAAHGYGAERAWVQRIGGESPSQRPAASEFASFAELRDAWESLWSEWQAYVGSLTASKLDDTLVFHGTEGEEFKLQMDDVLRHVFNHATEHRSQMTPVLAQLGHPTEPLDYGRFARTRKN</sequence>
<evidence type="ECO:0000256" key="2">
    <source>
        <dbReference type="ARBA" id="ARBA00022723"/>
    </source>
</evidence>
<dbReference type="Gene3D" id="1.20.120.450">
    <property type="entry name" value="dinb family like domain"/>
    <property type="match status" value="1"/>
</dbReference>
<protein>
    <submittedName>
        <fullName evidence="4">DUF664 domain-containing protein</fullName>
    </submittedName>
</protein>
<dbReference type="GO" id="GO:0046872">
    <property type="term" value="F:metal ion binding"/>
    <property type="evidence" value="ECO:0007669"/>
    <property type="project" value="UniProtKB-KW"/>
</dbReference>
<feature type="binding site" evidence="3">
    <location>
        <position position="49"/>
    </location>
    <ligand>
        <name>a divalent metal cation</name>
        <dbReference type="ChEBI" id="CHEBI:60240"/>
    </ligand>
</feature>
<comment type="similarity">
    <text evidence="1">Belongs to the DinB family.</text>
</comment>
<gene>
    <name evidence="4" type="ORF">F4148_06245</name>
</gene>
<evidence type="ECO:0000256" key="1">
    <source>
        <dbReference type="ARBA" id="ARBA00008635"/>
    </source>
</evidence>
<feature type="binding site" evidence="3">
    <location>
        <position position="136"/>
    </location>
    <ligand>
        <name>a divalent metal cation</name>
        <dbReference type="ChEBI" id="CHEBI:60240"/>
    </ligand>
</feature>
<dbReference type="AlphaFoldDB" id="A0A6B1FUP4"/>